<dbReference type="AlphaFoldDB" id="A0AAP4TXS2"/>
<name>A0AAP4TXS2_9GAMM</name>
<organism evidence="1 2">
    <name type="scientific">Cobetia amphilecti</name>
    <dbReference type="NCBI Taxonomy" id="1055104"/>
    <lineage>
        <taxon>Bacteria</taxon>
        <taxon>Pseudomonadati</taxon>
        <taxon>Pseudomonadota</taxon>
        <taxon>Gammaproteobacteria</taxon>
        <taxon>Oceanospirillales</taxon>
        <taxon>Halomonadaceae</taxon>
        <taxon>Cobetia</taxon>
    </lineage>
</organism>
<dbReference type="InterPro" id="IPR015867">
    <property type="entry name" value="N-reg_PII/ATP_PRibTrfase_C"/>
</dbReference>
<comment type="caution">
    <text evidence="1">The sequence shown here is derived from an EMBL/GenBank/DDBJ whole genome shotgun (WGS) entry which is preliminary data.</text>
</comment>
<dbReference type="SUPFAM" id="SSF102705">
    <property type="entry name" value="NIF3 (NGG1p interacting factor 3)-like"/>
    <property type="match status" value="1"/>
</dbReference>
<sequence length="125" mass="14043">MNSSVACDIQLVASYRVRVFVLEEYLEKVLASVKMATNLKYGNYDGVSWCSHSGTERCTPRAGCDTYAGNIDEPYMTDSTLVEFSIVRDKKILDQVILSIFASHPWDEPVISIQETLETRKNGVI</sequence>
<dbReference type="InterPro" id="IPR036069">
    <property type="entry name" value="DUF34/NIF3_sf"/>
</dbReference>
<evidence type="ECO:0000313" key="2">
    <source>
        <dbReference type="Proteomes" id="UP001170481"/>
    </source>
</evidence>
<dbReference type="RefSeq" id="WP_303592754.1">
    <property type="nucleotide sequence ID" value="NZ_JAUORK010000002.1"/>
</dbReference>
<reference evidence="1" key="1">
    <citation type="submission" date="2023-07" db="EMBL/GenBank/DDBJ databases">
        <title>Genome content predicts the carbon catabolic preferences of heterotrophic bacteria.</title>
        <authorList>
            <person name="Gralka M."/>
        </authorList>
    </citation>
    <scope>NUCLEOTIDE SEQUENCE</scope>
    <source>
        <strain evidence="1">C2R13</strain>
    </source>
</reference>
<dbReference type="Gene3D" id="3.30.70.120">
    <property type="match status" value="1"/>
</dbReference>
<proteinExistence type="predicted"/>
<dbReference type="EMBL" id="JAUORK010000002">
    <property type="protein sequence ID" value="MDO6670886.1"/>
    <property type="molecule type" value="Genomic_DNA"/>
</dbReference>
<evidence type="ECO:0000313" key="1">
    <source>
        <dbReference type="EMBL" id="MDO6670886.1"/>
    </source>
</evidence>
<protein>
    <submittedName>
        <fullName evidence="1">Uncharacterized protein</fullName>
    </submittedName>
</protein>
<dbReference type="Proteomes" id="UP001170481">
    <property type="component" value="Unassembled WGS sequence"/>
</dbReference>
<accession>A0AAP4TXS2</accession>
<gene>
    <name evidence="1" type="ORF">Q4535_02025</name>
</gene>